<feature type="domain" description="NAD-dependent epimerase/dehydratase" evidence="1">
    <location>
        <begin position="3"/>
        <end position="195"/>
    </location>
</feature>
<gene>
    <name evidence="2" type="ORF">SAMN07250955_102353</name>
</gene>
<accession>A0A212QQD3</accession>
<dbReference type="Proteomes" id="UP000197065">
    <property type="component" value="Unassembled WGS sequence"/>
</dbReference>
<dbReference type="SUPFAM" id="SSF51735">
    <property type="entry name" value="NAD(P)-binding Rossmann-fold domains"/>
    <property type="match status" value="1"/>
</dbReference>
<dbReference type="GO" id="GO:0004029">
    <property type="term" value="F:aldehyde dehydrogenase (NAD+) activity"/>
    <property type="evidence" value="ECO:0007669"/>
    <property type="project" value="TreeGrafter"/>
</dbReference>
<name>A0A212QQD3_9PROT</name>
<dbReference type="PANTHER" id="PTHR48079:SF6">
    <property type="entry name" value="NAD(P)-BINDING DOMAIN-CONTAINING PROTEIN-RELATED"/>
    <property type="match status" value="1"/>
</dbReference>
<dbReference type="Gene3D" id="3.40.50.720">
    <property type="entry name" value="NAD(P)-binding Rossmann-like Domain"/>
    <property type="match status" value="1"/>
</dbReference>
<evidence type="ECO:0000313" key="2">
    <source>
        <dbReference type="EMBL" id="SNB61697.1"/>
    </source>
</evidence>
<dbReference type="RefSeq" id="WP_165769422.1">
    <property type="nucleotide sequence ID" value="NZ_FYEH01000002.1"/>
</dbReference>
<dbReference type="InterPro" id="IPR051783">
    <property type="entry name" value="NAD(P)-dependent_oxidoreduct"/>
</dbReference>
<proteinExistence type="predicted"/>
<dbReference type="InterPro" id="IPR001509">
    <property type="entry name" value="Epimerase_deHydtase"/>
</dbReference>
<organism evidence="2 3">
    <name type="scientific">Arboricoccus pini</name>
    <dbReference type="NCBI Taxonomy" id="1963835"/>
    <lineage>
        <taxon>Bacteria</taxon>
        <taxon>Pseudomonadati</taxon>
        <taxon>Pseudomonadota</taxon>
        <taxon>Alphaproteobacteria</taxon>
        <taxon>Geminicoccales</taxon>
        <taxon>Geminicoccaceae</taxon>
        <taxon>Arboricoccus</taxon>
    </lineage>
</organism>
<dbReference type="EMBL" id="FYEH01000002">
    <property type="protein sequence ID" value="SNB61697.1"/>
    <property type="molecule type" value="Genomic_DNA"/>
</dbReference>
<reference evidence="2 3" key="1">
    <citation type="submission" date="2017-06" db="EMBL/GenBank/DDBJ databases">
        <authorList>
            <person name="Kim H.J."/>
            <person name="Triplett B.A."/>
        </authorList>
    </citation>
    <scope>NUCLEOTIDE SEQUENCE [LARGE SCALE GENOMIC DNA]</scope>
    <source>
        <strain evidence="2 3">B29T1</strain>
    </source>
</reference>
<protein>
    <submittedName>
        <fullName evidence="2">Nucleoside-diphosphate-sugar epimerase</fullName>
    </submittedName>
</protein>
<evidence type="ECO:0000259" key="1">
    <source>
        <dbReference type="Pfam" id="PF01370"/>
    </source>
</evidence>
<dbReference type="GO" id="GO:0005737">
    <property type="term" value="C:cytoplasm"/>
    <property type="evidence" value="ECO:0007669"/>
    <property type="project" value="TreeGrafter"/>
</dbReference>
<dbReference type="Pfam" id="PF01370">
    <property type="entry name" value="Epimerase"/>
    <property type="match status" value="1"/>
</dbReference>
<sequence>MIIALTGATGFIGRPLLTRLLDQGHKVKALARHPESLPPAQGLVAVKGDLGNAPALAELVADAESVIHLAGLVAAADPTAFEHANAAGSRNLAAALASANPSVPLLVISSLAARAPELSPYAASKAGGERAFAGLPDVRIVRPPAVYGPGDKGTLPIFQQLSQGWLTAPRGRHLFSMIHVDDLVALLAALAVGDAGDPARLIEPDDGTDAGYGWDDLARIAALAMGRRVRVLKLPRAVFEGVARLMELAARGLRQTPPLDRGKVAELFHPDWRVERATHQGLIWRPTLDFTAGFARTLAWYRSAGWIKAGKTK</sequence>
<dbReference type="InterPro" id="IPR036291">
    <property type="entry name" value="NAD(P)-bd_dom_sf"/>
</dbReference>
<keyword evidence="3" id="KW-1185">Reference proteome</keyword>
<dbReference type="PANTHER" id="PTHR48079">
    <property type="entry name" value="PROTEIN YEEZ"/>
    <property type="match status" value="1"/>
</dbReference>
<dbReference type="AlphaFoldDB" id="A0A212QQD3"/>
<evidence type="ECO:0000313" key="3">
    <source>
        <dbReference type="Proteomes" id="UP000197065"/>
    </source>
</evidence>